<keyword evidence="3" id="KW-1185">Reference proteome</keyword>
<feature type="signal peptide" evidence="1">
    <location>
        <begin position="1"/>
        <end position="17"/>
    </location>
</feature>
<gene>
    <name evidence="2" type="ORF">EVOR1521_LOCUS28222</name>
</gene>
<comment type="caution">
    <text evidence="2">The sequence shown here is derived from an EMBL/GenBank/DDBJ whole genome shotgun (WGS) entry which is preliminary data.</text>
</comment>
<protein>
    <submittedName>
        <fullName evidence="2">Uncharacterized protein</fullName>
    </submittedName>
</protein>
<organism evidence="2 3">
    <name type="scientific">Effrenium voratum</name>
    <dbReference type="NCBI Taxonomy" id="2562239"/>
    <lineage>
        <taxon>Eukaryota</taxon>
        <taxon>Sar</taxon>
        <taxon>Alveolata</taxon>
        <taxon>Dinophyceae</taxon>
        <taxon>Suessiales</taxon>
        <taxon>Symbiodiniaceae</taxon>
        <taxon>Effrenium</taxon>
    </lineage>
</organism>
<proteinExistence type="predicted"/>
<dbReference type="AlphaFoldDB" id="A0AA36JH98"/>
<evidence type="ECO:0000313" key="2">
    <source>
        <dbReference type="EMBL" id="CAJ1406195.1"/>
    </source>
</evidence>
<sequence length="388" mass="39860">MARRLAALHVLLCLAEAKQMQRAAAVTKITPDSITAKTATSITFTGAADGDKVEFALDCTKVSTPGSTVAEGVAKITVEDEAEKLSLCLQEAGKNEVVAQNGVALAVVPPTDTGAIIGIAPTTITQGEATTISIKGAGPESKAIFIPAQEDCRQAIPTVSLDASGKGLFTISSAGGAYKLCYRAPGGSDSVEQNPDTGAISLQVIQATSTREDQVTSISPTVITSNVATTIAVIGAKSGDKASFVNSETSSCDQVTPEKDVGAGHASFTVSGAGTYVLCYTVKGASDSVQQKGISLTVKPPGVAQNMLGRWTSKNGNADCSGLSQVPYCSAAGVGECERSFTVMSGIGYKCFWHTGVWPPMCDVDMSTDERGMICQSNSCGGSPAMCW</sequence>
<feature type="chain" id="PRO_5041442797" evidence="1">
    <location>
        <begin position="18"/>
        <end position="388"/>
    </location>
</feature>
<reference evidence="2" key="1">
    <citation type="submission" date="2023-08" db="EMBL/GenBank/DDBJ databases">
        <authorList>
            <person name="Chen Y."/>
            <person name="Shah S."/>
            <person name="Dougan E. K."/>
            <person name="Thang M."/>
            <person name="Chan C."/>
        </authorList>
    </citation>
    <scope>NUCLEOTIDE SEQUENCE</scope>
</reference>
<evidence type="ECO:0000256" key="1">
    <source>
        <dbReference type="SAM" id="SignalP"/>
    </source>
</evidence>
<dbReference type="Proteomes" id="UP001178507">
    <property type="component" value="Unassembled WGS sequence"/>
</dbReference>
<name>A0AA36JH98_9DINO</name>
<evidence type="ECO:0000313" key="3">
    <source>
        <dbReference type="Proteomes" id="UP001178507"/>
    </source>
</evidence>
<accession>A0AA36JH98</accession>
<keyword evidence="1" id="KW-0732">Signal</keyword>
<dbReference type="EMBL" id="CAUJNA010003618">
    <property type="protein sequence ID" value="CAJ1406195.1"/>
    <property type="molecule type" value="Genomic_DNA"/>
</dbReference>